<dbReference type="AlphaFoldDB" id="A0A645F8Y9"/>
<evidence type="ECO:0000259" key="1">
    <source>
        <dbReference type="Pfam" id="PF03572"/>
    </source>
</evidence>
<comment type="caution">
    <text evidence="2">The sequence shown here is derived from an EMBL/GenBank/DDBJ whole genome shotgun (WGS) entry which is preliminary data.</text>
</comment>
<dbReference type="Pfam" id="PF03572">
    <property type="entry name" value="Peptidase_S41"/>
    <property type="match status" value="1"/>
</dbReference>
<gene>
    <name evidence="2" type="ORF">SDC9_158125</name>
</gene>
<dbReference type="GO" id="GO:0008236">
    <property type="term" value="F:serine-type peptidase activity"/>
    <property type="evidence" value="ECO:0007669"/>
    <property type="project" value="InterPro"/>
</dbReference>
<organism evidence="2">
    <name type="scientific">bioreactor metagenome</name>
    <dbReference type="NCBI Taxonomy" id="1076179"/>
    <lineage>
        <taxon>unclassified sequences</taxon>
        <taxon>metagenomes</taxon>
        <taxon>ecological metagenomes</taxon>
    </lineage>
</organism>
<dbReference type="SUPFAM" id="SSF52096">
    <property type="entry name" value="ClpP/crotonase"/>
    <property type="match status" value="1"/>
</dbReference>
<dbReference type="GO" id="GO:0006508">
    <property type="term" value="P:proteolysis"/>
    <property type="evidence" value="ECO:0007669"/>
    <property type="project" value="InterPro"/>
</dbReference>
<dbReference type="InterPro" id="IPR005151">
    <property type="entry name" value="Tail-specific_protease"/>
</dbReference>
<accession>A0A645F8Y9</accession>
<dbReference type="EMBL" id="VSSQ01057011">
    <property type="protein sequence ID" value="MPN10828.1"/>
    <property type="molecule type" value="Genomic_DNA"/>
</dbReference>
<evidence type="ECO:0000313" key="2">
    <source>
        <dbReference type="EMBL" id="MPN10828.1"/>
    </source>
</evidence>
<sequence>MLIDEGCASACEHFVSGIEAMGHVLLVGLPTNGAGGGPTRVTLGDGTQVMISRALGIRANGVVFEGLGIPPHIYLAPTLDDLRNGRDPVLERAKEWVLSNQPIPARIQPLAQ</sequence>
<dbReference type="Gene3D" id="3.90.226.10">
    <property type="entry name" value="2-enoyl-CoA Hydratase, Chain A, domain 1"/>
    <property type="match status" value="1"/>
</dbReference>
<feature type="domain" description="Tail specific protease" evidence="1">
    <location>
        <begin position="1"/>
        <end position="74"/>
    </location>
</feature>
<proteinExistence type="predicted"/>
<dbReference type="InterPro" id="IPR029045">
    <property type="entry name" value="ClpP/crotonase-like_dom_sf"/>
</dbReference>
<protein>
    <recommendedName>
        <fullName evidence="1">Tail specific protease domain-containing protein</fullName>
    </recommendedName>
</protein>
<reference evidence="2" key="1">
    <citation type="submission" date="2019-08" db="EMBL/GenBank/DDBJ databases">
        <authorList>
            <person name="Kucharzyk K."/>
            <person name="Murdoch R.W."/>
            <person name="Higgins S."/>
            <person name="Loffler F."/>
        </authorList>
    </citation>
    <scope>NUCLEOTIDE SEQUENCE</scope>
</reference>
<name>A0A645F8Y9_9ZZZZ</name>